<evidence type="ECO:0000313" key="2">
    <source>
        <dbReference type="EMBL" id="EFC38418.1"/>
    </source>
</evidence>
<feature type="compositionally biased region" description="Polar residues" evidence="1">
    <location>
        <begin position="226"/>
        <end position="237"/>
    </location>
</feature>
<sequence length="488" mass="55794">MKDLAIQIKCIGLFIQGYKPLLEFIEIGGTQILLEVLGFHYYKNENEDKKEALLLLTNIANNGRKYKEVICFDNGLDLLRNSIIYIPSIDINLIAKNFIVSIYQGNPKHSNDILELLFDIFRNHSSPNNWKTISAHLSSNNTPRRNSTINLLDNNSQQQQQTQQQEMNAFSSPRSIFNSPRVFGNFLMSPRTPNVAHITNTTTNSTTATSKNVIQSPSSSISFQPGLTTPKNEATPKQQSLPFTKFTFLNVVETARNQLASAEEFRKSFDPSNTNNNMNNSNNTNTNNTNNTNTNDNANSIELSTQSILLIYSMIKEISKSIKIEQMRETRVLDIIFMNLSDEDIRVVRESVEMVKIAMQYPDENEIFSEMLIHRSIQGLSMIVIVLGKRRFKTILKQFFKNSNYLNNSKEEINYSKNFLNLIFGACSIMNLILENAIEHVNICKIMFESNIILTLIESILIIKEKYGDTHYCVDTSKEMTQLLRVIY</sequence>
<keyword evidence="3" id="KW-1185">Reference proteome</keyword>
<reference evidence="2 3" key="1">
    <citation type="journal article" date="2010" name="Cell">
        <title>The genome of Naegleria gruberi illuminates early eukaryotic versatility.</title>
        <authorList>
            <person name="Fritz-Laylin L.K."/>
            <person name="Prochnik S.E."/>
            <person name="Ginger M.L."/>
            <person name="Dacks J.B."/>
            <person name="Carpenter M.L."/>
            <person name="Field M.C."/>
            <person name="Kuo A."/>
            <person name="Paredez A."/>
            <person name="Chapman J."/>
            <person name="Pham J."/>
            <person name="Shu S."/>
            <person name="Neupane R."/>
            <person name="Cipriano M."/>
            <person name="Mancuso J."/>
            <person name="Tu H."/>
            <person name="Salamov A."/>
            <person name="Lindquist E."/>
            <person name="Shapiro H."/>
            <person name="Lucas S."/>
            <person name="Grigoriev I.V."/>
            <person name="Cande W.Z."/>
            <person name="Fulton C."/>
            <person name="Rokhsar D.S."/>
            <person name="Dawson S.C."/>
        </authorList>
    </citation>
    <scope>NUCLEOTIDE SEQUENCE [LARGE SCALE GENOMIC DNA]</scope>
    <source>
        <strain evidence="2 3">NEG-M</strain>
    </source>
</reference>
<dbReference type="PANTHER" id="PTHR34258:SF1">
    <property type="entry name" value="ARMADILLO-LIKE HELICAL DOMAIN CONTAINING PROTEIN 1"/>
    <property type="match status" value="1"/>
</dbReference>
<feature type="compositionally biased region" description="Low complexity" evidence="1">
    <location>
        <begin position="202"/>
        <end position="225"/>
    </location>
</feature>
<dbReference type="GeneID" id="8858260"/>
<dbReference type="OrthoDB" id="278163at2759"/>
<dbReference type="InterPro" id="IPR041090">
    <property type="entry name" value="DUF5578"/>
</dbReference>
<dbReference type="AlphaFoldDB" id="D2VXC4"/>
<dbReference type="PANTHER" id="PTHR34258">
    <property type="entry name" value="ARMADILLO-LIKE HELICAL DOMAIN CONTAINING PROTEIN 1"/>
    <property type="match status" value="1"/>
</dbReference>
<dbReference type="EMBL" id="GG738907">
    <property type="protein sequence ID" value="EFC38418.1"/>
    <property type="molecule type" value="Genomic_DNA"/>
</dbReference>
<evidence type="ECO:0000256" key="1">
    <source>
        <dbReference type="SAM" id="MobiDB-lite"/>
    </source>
</evidence>
<feature type="region of interest" description="Disordered" evidence="1">
    <location>
        <begin position="266"/>
        <end position="292"/>
    </location>
</feature>
<evidence type="ECO:0000313" key="3">
    <source>
        <dbReference type="Proteomes" id="UP000006671"/>
    </source>
</evidence>
<organism evidence="3">
    <name type="scientific">Naegleria gruberi</name>
    <name type="common">Amoeba</name>
    <dbReference type="NCBI Taxonomy" id="5762"/>
    <lineage>
        <taxon>Eukaryota</taxon>
        <taxon>Discoba</taxon>
        <taxon>Heterolobosea</taxon>
        <taxon>Tetramitia</taxon>
        <taxon>Eutetramitia</taxon>
        <taxon>Vahlkampfiidae</taxon>
        <taxon>Naegleria</taxon>
    </lineage>
</organism>
<name>D2VXC4_NAEGR</name>
<gene>
    <name evidence="2" type="ORF">NAEGRDRAFT_73696</name>
</gene>
<dbReference type="Pfam" id="PF17741">
    <property type="entry name" value="DUF5578"/>
    <property type="match status" value="1"/>
</dbReference>
<dbReference type="VEuPathDB" id="AmoebaDB:NAEGRDRAFT_73696"/>
<dbReference type="SUPFAM" id="SSF48371">
    <property type="entry name" value="ARM repeat"/>
    <property type="match status" value="1"/>
</dbReference>
<dbReference type="RefSeq" id="XP_002671162.1">
    <property type="nucleotide sequence ID" value="XM_002671116.1"/>
</dbReference>
<dbReference type="Proteomes" id="UP000006671">
    <property type="component" value="Unassembled WGS sequence"/>
</dbReference>
<dbReference type="InterPro" id="IPR016024">
    <property type="entry name" value="ARM-type_fold"/>
</dbReference>
<proteinExistence type="predicted"/>
<feature type="compositionally biased region" description="Low complexity" evidence="1">
    <location>
        <begin position="273"/>
        <end position="292"/>
    </location>
</feature>
<dbReference type="InParanoid" id="D2VXC4"/>
<dbReference type="KEGG" id="ngr:NAEGRDRAFT_73696"/>
<feature type="region of interest" description="Disordered" evidence="1">
    <location>
        <begin position="202"/>
        <end position="237"/>
    </location>
</feature>
<accession>D2VXC4</accession>
<protein>
    <submittedName>
        <fullName evidence="2">Predicted protein</fullName>
    </submittedName>
</protein>